<proteinExistence type="predicted"/>
<keyword evidence="2" id="KW-1185">Reference proteome</keyword>
<accession>A0ABX9ATX5</accession>
<dbReference type="EMBL" id="CP081966">
    <property type="protein sequence ID" value="QZP24501.1"/>
    <property type="molecule type" value="Genomic_DNA"/>
</dbReference>
<evidence type="ECO:0000313" key="1">
    <source>
        <dbReference type="EMBL" id="QZP24501.1"/>
    </source>
</evidence>
<organism evidence="1 2">
    <name type="scientific">Pseudomonas mosselii</name>
    <dbReference type="NCBI Taxonomy" id="78327"/>
    <lineage>
        <taxon>Bacteria</taxon>
        <taxon>Pseudomonadati</taxon>
        <taxon>Pseudomonadota</taxon>
        <taxon>Gammaproteobacteria</taxon>
        <taxon>Pseudomonadales</taxon>
        <taxon>Pseudomonadaceae</taxon>
        <taxon>Pseudomonas</taxon>
    </lineage>
</organism>
<protein>
    <submittedName>
        <fullName evidence="1">Uncharacterized protein</fullName>
    </submittedName>
</protein>
<dbReference type="Proteomes" id="UP000825591">
    <property type="component" value="Chromosome"/>
</dbReference>
<sequence length="85" mass="9773">MSELIFEVKPTVFVEPVEVNMGAMTNQDEANNYVVCRHGLFYRLSNEEYDNLLDLMRISSGFPTVNGCRIVHHSPRDSKAWTPVR</sequence>
<gene>
    <name evidence="1" type="ORF">K5H97_16820</name>
</gene>
<reference evidence="1 2" key="1">
    <citation type="submission" date="2021-08" db="EMBL/GenBank/DDBJ databases">
        <title>Bactericidal Effect of Pseudomonas oryziphila sp. nov., a novel Pseudomonas Species Against Xanthomonas oryzae Reduces Disease Severity of Bacterial Leaf Streak of Rice.</title>
        <authorList>
            <person name="Yang R."/>
            <person name="Li S."/>
            <person name="Li Y."/>
            <person name="Yan Y."/>
            <person name="Fang Y."/>
            <person name="Zou L."/>
            <person name="Chen G."/>
        </authorList>
    </citation>
    <scope>NUCLEOTIDE SEQUENCE [LARGE SCALE GENOMIC DNA]</scope>
    <source>
        <strain evidence="1 2">DSM 17497</strain>
    </source>
</reference>
<dbReference type="RefSeq" id="WP_028692275.1">
    <property type="nucleotide sequence ID" value="NZ_CP081966.1"/>
</dbReference>
<name>A0ABX9ATX5_9PSED</name>
<evidence type="ECO:0000313" key="2">
    <source>
        <dbReference type="Proteomes" id="UP000825591"/>
    </source>
</evidence>